<reference evidence="1 2" key="1">
    <citation type="submission" date="2018-11" db="EMBL/GenBank/DDBJ databases">
        <title>Sequencing the genomes of 1000 actinobacteria strains.</title>
        <authorList>
            <person name="Klenk H.-P."/>
        </authorList>
    </citation>
    <scope>NUCLEOTIDE SEQUENCE [LARGE SCALE GENOMIC DNA]</scope>
    <source>
        <strain evidence="1 2">DSM 44781</strain>
    </source>
</reference>
<accession>A0A3N4RIP4</accession>
<gene>
    <name evidence="1" type="ORF">EDD38_1502</name>
</gene>
<protein>
    <submittedName>
        <fullName evidence="1">Uncharacterized protein</fullName>
    </submittedName>
</protein>
<dbReference type="EMBL" id="RKQG01000001">
    <property type="protein sequence ID" value="RPE33223.1"/>
    <property type="molecule type" value="Genomic_DNA"/>
</dbReference>
<name>A0A3N4RIP4_9ACTN</name>
<comment type="caution">
    <text evidence="1">The sequence shown here is derived from an EMBL/GenBank/DDBJ whole genome shotgun (WGS) entry which is preliminary data.</text>
</comment>
<dbReference type="AlphaFoldDB" id="A0A3N4RIP4"/>
<keyword evidence="2" id="KW-1185">Reference proteome</keyword>
<dbReference type="Proteomes" id="UP000266906">
    <property type="component" value="Unassembled WGS sequence"/>
</dbReference>
<evidence type="ECO:0000313" key="1">
    <source>
        <dbReference type="EMBL" id="RPE33223.1"/>
    </source>
</evidence>
<sequence length="41" mass="4797">MVNPYRAEQLLRKRLVPRFLAAMQALENKRPCLMRNGQLIG</sequence>
<organism evidence="1 2">
    <name type="scientific">Kitasatospora cineracea</name>
    <dbReference type="NCBI Taxonomy" id="88074"/>
    <lineage>
        <taxon>Bacteria</taxon>
        <taxon>Bacillati</taxon>
        <taxon>Actinomycetota</taxon>
        <taxon>Actinomycetes</taxon>
        <taxon>Kitasatosporales</taxon>
        <taxon>Streptomycetaceae</taxon>
        <taxon>Kitasatospora</taxon>
    </lineage>
</organism>
<evidence type="ECO:0000313" key="2">
    <source>
        <dbReference type="Proteomes" id="UP000266906"/>
    </source>
</evidence>
<proteinExistence type="predicted"/>